<dbReference type="InterPro" id="IPR011527">
    <property type="entry name" value="ABC1_TM_dom"/>
</dbReference>
<dbReference type="Pfam" id="PF00005">
    <property type="entry name" value="ABC_tran"/>
    <property type="match status" value="2"/>
</dbReference>
<evidence type="ECO:0000256" key="3">
    <source>
        <dbReference type="ARBA" id="ARBA00022692"/>
    </source>
</evidence>
<feature type="transmembrane region" description="Helical" evidence="8">
    <location>
        <begin position="1007"/>
        <end position="1030"/>
    </location>
</feature>
<evidence type="ECO:0000256" key="8">
    <source>
        <dbReference type="SAM" id="Phobius"/>
    </source>
</evidence>
<dbReference type="EMBL" id="JARVKM010000012">
    <property type="protein sequence ID" value="KAK9779085.1"/>
    <property type="molecule type" value="Genomic_DNA"/>
</dbReference>
<evidence type="ECO:0000256" key="1">
    <source>
        <dbReference type="ARBA" id="ARBA00004141"/>
    </source>
</evidence>
<feature type="domain" description="ABC transmembrane type-1" evidence="10">
    <location>
        <begin position="272"/>
        <end position="547"/>
    </location>
</feature>
<dbReference type="InterPro" id="IPR044746">
    <property type="entry name" value="ABCC_6TM_D1"/>
</dbReference>
<dbReference type="PROSITE" id="PS50929">
    <property type="entry name" value="ABC_TM1F"/>
    <property type="match status" value="2"/>
</dbReference>
<feature type="transmembrane region" description="Helical" evidence="8">
    <location>
        <begin position="1120"/>
        <end position="1143"/>
    </location>
</feature>
<feature type="transmembrane region" description="Helical" evidence="8">
    <location>
        <begin position="305"/>
        <end position="325"/>
    </location>
</feature>
<feature type="transmembrane region" description="Helical" evidence="8">
    <location>
        <begin position="125"/>
        <end position="144"/>
    </location>
</feature>
<feature type="transmembrane region" description="Helical" evidence="8">
    <location>
        <begin position="481"/>
        <end position="505"/>
    </location>
</feature>
<feature type="domain" description="ABC transporter" evidence="9">
    <location>
        <begin position="605"/>
        <end position="830"/>
    </location>
</feature>
<gene>
    <name evidence="11" type="ORF">SCAR479_03952</name>
</gene>
<dbReference type="CDD" id="cd03244">
    <property type="entry name" value="ABCC_MRP_domain2"/>
    <property type="match status" value="1"/>
</dbReference>
<feature type="domain" description="ABC transporter" evidence="9">
    <location>
        <begin position="1216"/>
        <end position="1447"/>
    </location>
</feature>
<feature type="transmembrane region" description="Helical" evidence="8">
    <location>
        <begin position="517"/>
        <end position="539"/>
    </location>
</feature>
<feature type="domain" description="ABC transmembrane type-1" evidence="10">
    <location>
        <begin position="896"/>
        <end position="1178"/>
    </location>
</feature>
<dbReference type="Pfam" id="PF24357">
    <property type="entry name" value="TMD0_ABC"/>
    <property type="match status" value="1"/>
</dbReference>
<dbReference type="Pfam" id="PF00664">
    <property type="entry name" value="ABC_membrane"/>
    <property type="match status" value="1"/>
</dbReference>
<dbReference type="Gene3D" id="3.40.50.300">
    <property type="entry name" value="P-loop containing nucleotide triphosphate hydrolases"/>
    <property type="match status" value="2"/>
</dbReference>
<keyword evidence="5" id="KW-0067">ATP-binding</keyword>
<feature type="transmembrane region" description="Helical" evidence="8">
    <location>
        <begin position="932"/>
        <end position="954"/>
    </location>
</feature>
<dbReference type="CDD" id="cd18579">
    <property type="entry name" value="ABC_6TM_ABCC_D1"/>
    <property type="match status" value="1"/>
</dbReference>
<keyword evidence="6 8" id="KW-1133">Transmembrane helix</keyword>
<keyword evidence="4" id="KW-0547">Nucleotide-binding</keyword>
<feature type="transmembrane region" description="Helical" evidence="8">
    <location>
        <begin position="150"/>
        <end position="169"/>
    </location>
</feature>
<dbReference type="InterPro" id="IPR027417">
    <property type="entry name" value="P-loop_NTPase"/>
</dbReference>
<accession>A0ABR2XZ80</accession>
<dbReference type="SMART" id="SM00382">
    <property type="entry name" value="AAA"/>
    <property type="match status" value="2"/>
</dbReference>
<reference evidence="11 12" key="1">
    <citation type="submission" date="2024-02" db="EMBL/GenBank/DDBJ databases">
        <title>First draft genome assembly of two strains of Seiridium cardinale.</title>
        <authorList>
            <person name="Emiliani G."/>
            <person name="Scali E."/>
        </authorList>
    </citation>
    <scope>NUCLEOTIDE SEQUENCE [LARGE SCALE GENOMIC DNA]</scope>
    <source>
        <strain evidence="11 12">BM-138-000479</strain>
    </source>
</reference>
<dbReference type="SUPFAM" id="SSF90123">
    <property type="entry name" value="ABC transporter transmembrane region"/>
    <property type="match status" value="2"/>
</dbReference>
<dbReference type="InterPro" id="IPR036640">
    <property type="entry name" value="ABC1_TM_sf"/>
</dbReference>
<keyword evidence="2" id="KW-0813">Transport</keyword>
<dbReference type="SUPFAM" id="SSF52540">
    <property type="entry name" value="P-loop containing nucleoside triphosphate hydrolases"/>
    <property type="match status" value="2"/>
</dbReference>
<evidence type="ECO:0000313" key="12">
    <source>
        <dbReference type="Proteomes" id="UP001465668"/>
    </source>
</evidence>
<dbReference type="Proteomes" id="UP001465668">
    <property type="component" value="Unassembled WGS sequence"/>
</dbReference>
<evidence type="ECO:0000259" key="10">
    <source>
        <dbReference type="PROSITE" id="PS50929"/>
    </source>
</evidence>
<dbReference type="PANTHER" id="PTHR24223:SF404">
    <property type="entry name" value="ABC MULTIDRUG TRANSPORTER (EUROFUNG)-RELATED"/>
    <property type="match status" value="1"/>
</dbReference>
<evidence type="ECO:0000256" key="7">
    <source>
        <dbReference type="ARBA" id="ARBA00023136"/>
    </source>
</evidence>
<feature type="transmembrane region" description="Helical" evidence="8">
    <location>
        <begin position="27"/>
        <end position="49"/>
    </location>
</feature>
<feature type="transmembrane region" description="Helical" evidence="8">
    <location>
        <begin position="61"/>
        <end position="81"/>
    </location>
</feature>
<dbReference type="CDD" id="cd18580">
    <property type="entry name" value="ABC_6TM_ABCC_D2"/>
    <property type="match status" value="1"/>
</dbReference>
<feature type="transmembrane region" description="Helical" evidence="8">
    <location>
        <begin position="892"/>
        <end position="912"/>
    </location>
</feature>
<dbReference type="PROSITE" id="PS50893">
    <property type="entry name" value="ABC_TRANSPORTER_2"/>
    <property type="match status" value="2"/>
</dbReference>
<keyword evidence="12" id="KW-1185">Reference proteome</keyword>
<evidence type="ECO:0000259" key="9">
    <source>
        <dbReference type="PROSITE" id="PS50893"/>
    </source>
</evidence>
<organism evidence="11 12">
    <name type="scientific">Seiridium cardinale</name>
    <dbReference type="NCBI Taxonomy" id="138064"/>
    <lineage>
        <taxon>Eukaryota</taxon>
        <taxon>Fungi</taxon>
        <taxon>Dikarya</taxon>
        <taxon>Ascomycota</taxon>
        <taxon>Pezizomycotina</taxon>
        <taxon>Sordariomycetes</taxon>
        <taxon>Xylariomycetidae</taxon>
        <taxon>Amphisphaeriales</taxon>
        <taxon>Sporocadaceae</taxon>
        <taxon>Seiridium</taxon>
    </lineage>
</organism>
<dbReference type="InterPro" id="IPR050173">
    <property type="entry name" value="ABC_transporter_C-like"/>
</dbReference>
<protein>
    <submittedName>
        <fullName evidence="11">Multidrug resistance-associated protein</fullName>
    </submittedName>
</protein>
<dbReference type="InterPro" id="IPR003593">
    <property type="entry name" value="AAA+_ATPase"/>
</dbReference>
<sequence length="1451" mass="159925">MSCDRAFGPRVALSCRAFDFTLYFEDAVFAVLPTAALLLLLPLPLVFLLRNPKVVKGSKLLAAKLVTYVCLLACQTVFLALRSVNPGLWTQASLAADVIGIVGAIGVALLSWFDHQRSIRPSSLLAMYLMIATILDVARLRTLWSIPGATGAAIVFSLVLGLTLTALVLESTSKHQALRSPREYSGIGLEPFSGLWARIAYFWLLGTVRQGYHKILCVDDLPGMDPQLRSGVLHNKLEKEWSACDQTRKYSLIVSCFRAYSTALFSAVLPRLCLTGFTFAQPFMINTLTDWIQETDAPESSGKGMIGAYALVYLSLASATAFYWYQTFRFITRVRAGLISLVYQQTVQARSIDLGDTTGLTLMGTDVDRIVLAFRSLHEVWASLLEMFLAIYLLERQLGVPCVMPGLLTLAFTLTTFKLSSMGKTSQKRWIERVEKRLSVISSMLGDIKAVKMLGLTDKMFDIIDRLQRIEIETSMRFRKIFIAQVFFSNAPAALAPIVTFALYVGISNAKNDNTLLASRAFTSLSLISLLTASALTFIQSIPSMIQCFACFERIQEYCRQPASPFAAQEHLTTHSNSSWEKKQIQLRQLEMGSDSKSSSPLISFSDQDFSWSNAGPAILKCLNLEIQPKRITVIVGPTGSGKSTLLQSIIGETVALGGQIKRNFSAAAYCSQTPWLTNGTIRDNIIGASPLDEVWYTSVLHACALEDDIARLARGDRTKVGSNGVNLSGGQRQRVSMARAVYSRCRLVLFDDTFSGLDSHTVELTAGRLFGPEGLLVRNQTTVIIATHSSAVLAFADIVVVLENGSVVKAGKSQTLKQAAEEDFAISNMDSTDESAQGDESGSLRGSASTQAAQADSSLDQDAADVTDLKRQQGDWSVYSYYFKAAGKYELASFLAFMSLWTVCEQFSAVWLNWWSDANETSTNRRDGMYLGVYAGLGVAASVFMGAACWFLFINMITKSSRTFHRALLLATLRRVPLKAPLYFFHETDLGSITNRFSQDMELIGLDFPLIAVNYVSAACNCIAQVLILGIFTKYLAVTVPFILALVVIIQRFYLRTSRQVRLLDIEAKAPVYLHFIETASGAATIRAFGWQHYFRRMLEVALDRSQRPVYLLFSVQRWLALVLDLVVSVLVIILVSIVVTWKSSFDSGAVGLSLVIVMMFNKTLMSVVQYWTSLETSVGAVARIKQYVELTESEDRSDCIPQPIPQNWPPSGAIRFSNLVASHSPDGHPVLKDISLDVKAGDRVAICGRSGGGKTSLVLSLLQMTSIQSGSVEIDGIEISSLAPVELRQCINVVPPDPVLMPGSVRFNLDPYGSASEDEIIKALEKLRLWSRIEALGGLDSELDNASWSAGERQLLCLARAMVRKSRLLLLDEATSSVDPQTEILMQDVIATGFPNCTVLSVMHRLNTIRRFDKVIVLHEGEIVDYDEPNTLLAKESRLLEMYKAGGYQ</sequence>
<dbReference type="PROSITE" id="PS00211">
    <property type="entry name" value="ABC_TRANSPORTER_1"/>
    <property type="match status" value="1"/>
</dbReference>
<dbReference type="InterPro" id="IPR017871">
    <property type="entry name" value="ABC_transporter-like_CS"/>
</dbReference>
<evidence type="ECO:0000256" key="2">
    <source>
        <dbReference type="ARBA" id="ARBA00022448"/>
    </source>
</evidence>
<dbReference type="Gene3D" id="1.20.1560.10">
    <property type="entry name" value="ABC transporter type 1, transmembrane domain"/>
    <property type="match status" value="2"/>
</dbReference>
<dbReference type="InterPro" id="IPR044726">
    <property type="entry name" value="ABCC_6TM_D2"/>
</dbReference>
<name>A0ABR2XZ80_9PEZI</name>
<feature type="transmembrane region" description="Helical" evidence="8">
    <location>
        <begin position="1036"/>
        <end position="1056"/>
    </location>
</feature>
<evidence type="ECO:0000313" key="11">
    <source>
        <dbReference type="EMBL" id="KAK9779085.1"/>
    </source>
</evidence>
<proteinExistence type="predicted"/>
<evidence type="ECO:0000256" key="5">
    <source>
        <dbReference type="ARBA" id="ARBA00022840"/>
    </source>
</evidence>
<dbReference type="CDD" id="cd03250">
    <property type="entry name" value="ABCC_MRP_domain1"/>
    <property type="match status" value="1"/>
</dbReference>
<keyword evidence="7 8" id="KW-0472">Membrane</keyword>
<comment type="subcellular location">
    <subcellularLocation>
        <location evidence="1">Membrane</location>
        <topology evidence="1">Multi-pass membrane protein</topology>
    </subcellularLocation>
</comment>
<evidence type="ECO:0000256" key="6">
    <source>
        <dbReference type="ARBA" id="ARBA00022989"/>
    </source>
</evidence>
<dbReference type="PANTHER" id="PTHR24223">
    <property type="entry name" value="ATP-BINDING CASSETTE SUB-FAMILY C"/>
    <property type="match status" value="1"/>
</dbReference>
<comment type="caution">
    <text evidence="11">The sequence shown here is derived from an EMBL/GenBank/DDBJ whole genome shotgun (WGS) entry which is preliminary data.</text>
</comment>
<keyword evidence="3 8" id="KW-0812">Transmembrane</keyword>
<dbReference type="InterPro" id="IPR003439">
    <property type="entry name" value="ABC_transporter-like_ATP-bd"/>
</dbReference>
<feature type="transmembrane region" description="Helical" evidence="8">
    <location>
        <begin position="259"/>
        <end position="285"/>
    </location>
</feature>
<evidence type="ECO:0000256" key="4">
    <source>
        <dbReference type="ARBA" id="ARBA00022741"/>
    </source>
</evidence>
<dbReference type="InterPro" id="IPR056227">
    <property type="entry name" value="TMD0_ABC"/>
</dbReference>
<feature type="transmembrane region" description="Helical" evidence="8">
    <location>
        <begin position="93"/>
        <end position="113"/>
    </location>
</feature>